<comment type="subcellular location">
    <subcellularLocation>
        <location evidence="1">Secreted</location>
    </subcellularLocation>
</comment>
<evidence type="ECO:0000256" key="7">
    <source>
        <dbReference type="PROSITE-ProRule" id="PRU00076"/>
    </source>
</evidence>
<keyword evidence="4 9" id="KW-0732">Signal</keyword>
<evidence type="ECO:0000313" key="11">
    <source>
        <dbReference type="EMBL" id="KAK2158414.1"/>
    </source>
</evidence>
<dbReference type="InterPro" id="IPR036383">
    <property type="entry name" value="TSP1_rpt_sf"/>
</dbReference>
<dbReference type="Pfam" id="PF00090">
    <property type="entry name" value="TSP_1"/>
    <property type="match status" value="1"/>
</dbReference>
<feature type="disulfide bond" evidence="8">
    <location>
        <begin position="876"/>
        <end position="891"/>
    </location>
</feature>
<comment type="caution">
    <text evidence="7">Lacks conserved residue(s) required for the propagation of feature annotation.</text>
</comment>
<dbReference type="CDD" id="cd00112">
    <property type="entry name" value="LDLa"/>
    <property type="match status" value="1"/>
</dbReference>
<dbReference type="PROSITE" id="PS00022">
    <property type="entry name" value="EGF_1"/>
    <property type="match status" value="1"/>
</dbReference>
<dbReference type="Gene3D" id="2.20.100.10">
    <property type="entry name" value="Thrombospondin type-1 (TSP1) repeat"/>
    <property type="match status" value="1"/>
</dbReference>
<evidence type="ECO:0000259" key="10">
    <source>
        <dbReference type="PROSITE" id="PS50026"/>
    </source>
</evidence>
<evidence type="ECO:0000256" key="8">
    <source>
        <dbReference type="PROSITE-ProRule" id="PRU00124"/>
    </source>
</evidence>
<dbReference type="EMBL" id="JAODUP010000171">
    <property type="protein sequence ID" value="KAK2158414.1"/>
    <property type="molecule type" value="Genomic_DNA"/>
</dbReference>
<evidence type="ECO:0000313" key="12">
    <source>
        <dbReference type="Proteomes" id="UP001208570"/>
    </source>
</evidence>
<dbReference type="Gene3D" id="4.10.400.10">
    <property type="entry name" value="Low-density Lipoprotein Receptor"/>
    <property type="match status" value="1"/>
</dbReference>
<dbReference type="InterPro" id="IPR002172">
    <property type="entry name" value="LDrepeatLR_classA_rpt"/>
</dbReference>
<name>A0AAD9JSL5_9ANNE</name>
<dbReference type="PROSITE" id="PS50068">
    <property type="entry name" value="LDLRA_2"/>
    <property type="match status" value="1"/>
</dbReference>
<evidence type="ECO:0000256" key="9">
    <source>
        <dbReference type="SAM" id="SignalP"/>
    </source>
</evidence>
<organism evidence="11 12">
    <name type="scientific">Paralvinella palmiformis</name>
    <dbReference type="NCBI Taxonomy" id="53620"/>
    <lineage>
        <taxon>Eukaryota</taxon>
        <taxon>Metazoa</taxon>
        <taxon>Spiralia</taxon>
        <taxon>Lophotrochozoa</taxon>
        <taxon>Annelida</taxon>
        <taxon>Polychaeta</taxon>
        <taxon>Sedentaria</taxon>
        <taxon>Canalipalpata</taxon>
        <taxon>Terebellida</taxon>
        <taxon>Terebelliformia</taxon>
        <taxon>Alvinellidae</taxon>
        <taxon>Paralvinella</taxon>
    </lineage>
</organism>
<evidence type="ECO:0000256" key="3">
    <source>
        <dbReference type="ARBA" id="ARBA00022536"/>
    </source>
</evidence>
<accession>A0AAD9JSL5</accession>
<dbReference type="PROSITE" id="PS50026">
    <property type="entry name" value="EGF_3"/>
    <property type="match status" value="1"/>
</dbReference>
<comment type="caution">
    <text evidence="11">The sequence shown here is derived from an EMBL/GenBank/DDBJ whole genome shotgun (WGS) entry which is preliminary data.</text>
</comment>
<reference evidence="11" key="1">
    <citation type="journal article" date="2023" name="Mol. Biol. Evol.">
        <title>Third-Generation Sequencing Reveals the Adaptive Role of the Epigenome in Three Deep-Sea Polychaetes.</title>
        <authorList>
            <person name="Perez M."/>
            <person name="Aroh O."/>
            <person name="Sun Y."/>
            <person name="Lan Y."/>
            <person name="Juniper S.K."/>
            <person name="Young C.R."/>
            <person name="Angers B."/>
            <person name="Qian P.Y."/>
        </authorList>
    </citation>
    <scope>NUCLEOTIDE SEQUENCE</scope>
    <source>
        <strain evidence="11">P08H-3</strain>
    </source>
</reference>
<dbReference type="AlphaFoldDB" id="A0AAD9JSL5"/>
<keyword evidence="6 7" id="KW-1015">Disulfide bond</keyword>
<feature type="disulfide bond" evidence="8">
    <location>
        <begin position="864"/>
        <end position="882"/>
    </location>
</feature>
<dbReference type="SMART" id="SM00192">
    <property type="entry name" value="LDLa"/>
    <property type="match status" value="1"/>
</dbReference>
<keyword evidence="3 7" id="KW-0245">EGF-like domain</keyword>
<feature type="domain" description="EGF-like" evidence="10">
    <location>
        <begin position="495"/>
        <end position="534"/>
    </location>
</feature>
<feature type="chain" id="PRO_5042140125" description="EGF-like domain-containing protein" evidence="9">
    <location>
        <begin position="22"/>
        <end position="1077"/>
    </location>
</feature>
<dbReference type="PANTHER" id="PTHR22906">
    <property type="entry name" value="PROPERDIN"/>
    <property type="match status" value="1"/>
</dbReference>
<keyword evidence="12" id="KW-1185">Reference proteome</keyword>
<evidence type="ECO:0000256" key="1">
    <source>
        <dbReference type="ARBA" id="ARBA00004613"/>
    </source>
</evidence>
<dbReference type="Proteomes" id="UP001208570">
    <property type="component" value="Unassembled WGS sequence"/>
</dbReference>
<keyword evidence="2" id="KW-0964">Secreted</keyword>
<feature type="disulfide bond" evidence="7">
    <location>
        <begin position="505"/>
        <end position="522"/>
    </location>
</feature>
<dbReference type="InterPro" id="IPR023415">
    <property type="entry name" value="LDLR_class-A_CS"/>
</dbReference>
<proteinExistence type="predicted"/>
<sequence>MNFRLSLFALLLCCRAAYVFTTNTDRNAREAPAMSSFHEEKRDLVWNNQSDKINGSFLDNSTTVVWMETVVAEKTSTSKATALAWIQCFAATAEKTKKALNGLLQLLTRGPLADQSSNILTLVSTGLSTIAQGMGLASSILNYVLSFFLPTELEIIMGEFGKISSKLDDMTERLNQATNEVKSSVEFNSWMTQYMTWEFAVRNGQIKLDSVVKGMKDAVDQQQKQRLAEDFIIYYENSDIEGAMENMHRLFGLEDTAITKNLFLTYCEEKGFHPRELAKLMVVLSDIFLSASKQTMTYYAFKAGIGRAEDVYVHDFKLLDDIRTQYELHLWYIMRDIKEHAINVVRGVVHGRRDRAEDDELAEDIHRSLSYHYGWYSWAVVVIGEEGLYSTGMYESKGPDYFFLRKYGPNKDKNILVLWQHVKPKPTSCTDVMDGSTIVFFANTEGHSPYRIASTDDIKSSVGCWPSRQQVQNYYLKKTEPYNMPQWIATAPYDANTECQDAKACSGNGRCLVIPSTPSKICICDNGNRGKNCEGRTNLEAANAMIAMLASLRLSFGNSTRAPSIVDTHQAITDLDETIEDGHEKIMDILDYLKSIISNGEVLNKAQYIKTRYGQFIKGQIQEEVFGRYMEDFLKMESMDYILVELQNTLLGIGLFDGRGGDILTTFKKSYIAHRGSSVACTKTYAGDIYKMMQKLAGLDETVSEAMIWYMKWKLEGSSEDVQDSILSDAFGYVADAKSRHEAYARTWFKESCPQLNVSGLIQNYCNGMLSFEGLDLDLQCENQTIPIPNRIQCVRNGTQLVWSDMPRCEYPWGEWSHWSSCDKTCDGGIQTRKRYRTNGESDDEKQPCETQDCCQKIYHKRRCSSGECISLDQECDGRGDCADGSDEISCSYLRSGDQVSLENLCGGYLNCYCTHNRCGWLFWRKTSCKADSDNDYSKFLIQNNANIGSVIRHGDVVFFRYLAKTNDWLSCPDQLSEKCGISDCPGSEIFSDDVVNCDNEAFSIFSLYRRGPCSTDLSTCRGDPILPRDRIYVQRSISHWLSGKKKKEILTRDCPGSVLDNADSKCLCEIWVIHKN</sequence>
<evidence type="ECO:0000256" key="2">
    <source>
        <dbReference type="ARBA" id="ARBA00022525"/>
    </source>
</evidence>
<dbReference type="InterPro" id="IPR000884">
    <property type="entry name" value="TSP1_rpt"/>
</dbReference>
<keyword evidence="5" id="KW-0677">Repeat</keyword>
<evidence type="ECO:0000256" key="5">
    <source>
        <dbReference type="ARBA" id="ARBA00022737"/>
    </source>
</evidence>
<evidence type="ECO:0000256" key="6">
    <source>
        <dbReference type="ARBA" id="ARBA00023157"/>
    </source>
</evidence>
<dbReference type="PROSITE" id="PS50092">
    <property type="entry name" value="TSP1"/>
    <property type="match status" value="1"/>
</dbReference>
<dbReference type="InterPro" id="IPR000742">
    <property type="entry name" value="EGF"/>
</dbReference>
<dbReference type="InterPro" id="IPR036055">
    <property type="entry name" value="LDL_receptor-like_sf"/>
</dbReference>
<dbReference type="SMART" id="SM00209">
    <property type="entry name" value="TSP1"/>
    <property type="match status" value="1"/>
</dbReference>
<dbReference type="SUPFAM" id="SSF82895">
    <property type="entry name" value="TSP-1 type 1 repeat"/>
    <property type="match status" value="1"/>
</dbReference>
<feature type="signal peptide" evidence="9">
    <location>
        <begin position="1"/>
        <end position="21"/>
    </location>
</feature>
<evidence type="ECO:0000256" key="4">
    <source>
        <dbReference type="ARBA" id="ARBA00022729"/>
    </source>
</evidence>
<feature type="disulfide bond" evidence="7">
    <location>
        <begin position="524"/>
        <end position="533"/>
    </location>
</feature>
<dbReference type="PROSITE" id="PS01209">
    <property type="entry name" value="LDLRA_1"/>
    <property type="match status" value="1"/>
</dbReference>
<dbReference type="InterPro" id="IPR052065">
    <property type="entry name" value="Compl_asym_regulator"/>
</dbReference>
<dbReference type="SUPFAM" id="SSF57424">
    <property type="entry name" value="LDL receptor-like module"/>
    <property type="match status" value="1"/>
</dbReference>
<dbReference type="PANTHER" id="PTHR22906:SF43">
    <property type="entry name" value="PROPERDIN"/>
    <property type="match status" value="1"/>
</dbReference>
<protein>
    <recommendedName>
        <fullName evidence="10">EGF-like domain-containing protein</fullName>
    </recommendedName>
</protein>
<gene>
    <name evidence="11" type="ORF">LSH36_171g08033</name>
</gene>